<feature type="transmembrane region" description="Helical" evidence="6">
    <location>
        <begin position="175"/>
        <end position="197"/>
    </location>
</feature>
<feature type="transmembrane region" description="Helical" evidence="6">
    <location>
        <begin position="431"/>
        <end position="450"/>
    </location>
</feature>
<evidence type="ECO:0000313" key="8">
    <source>
        <dbReference type="Proteomes" id="UP001470230"/>
    </source>
</evidence>
<name>A0ABR2KHV1_9EUKA</name>
<gene>
    <name evidence="7" type="ORF">M9Y10_035466</name>
</gene>
<comment type="caution">
    <text evidence="7">The sequence shown here is derived from an EMBL/GenBank/DDBJ whole genome shotgun (WGS) entry which is preliminary data.</text>
</comment>
<keyword evidence="2" id="KW-0813">Transport</keyword>
<dbReference type="Proteomes" id="UP001470230">
    <property type="component" value="Unassembled WGS sequence"/>
</dbReference>
<dbReference type="EMBL" id="JAPFFF010000005">
    <property type="protein sequence ID" value="KAK8890681.1"/>
    <property type="molecule type" value="Genomic_DNA"/>
</dbReference>
<proteinExistence type="predicted"/>
<sequence>MENIFLSEPNRNNGYREINLQNDKWIPFNRREKISPIRIFAICANQITTNFIWIPLGVLTKPYCMKLGLSHYGSTLVLMIGNIIGFIVPPLVASVSDTTTFRYGRRRIYLIIGEILVLIGFIFICFCHEISLKLKNSSIFNFVIGQTFTYLGGNIANGPGRAMCSDVVPPRQQVLVSNICALDGAIVGIISNSIGAFKLYKYTKLSNETFVLLVSCFIGLISLIISVIFTPEERLVKKQLKRNPIQQVIDSFYLIDDELLKILIAFFFFQVGTTEFAIQSSNYVAMYIFGGVPNKDDGVYDMGISFAQLLSLLQTIFQLLYSFFNTKIVNNCGFKLTWSIATSFLFLSNLLFFFISNKYLLIFPYLFFGISCVIGFSLPYAYISLITPTEQLAGRMTLVILFGNIGGILVMFVLTLYIGSFKLFLDNPGRLVGVSTIFAAISFLIGRKCYKEPNLLEL</sequence>
<feature type="transmembrane region" description="Helical" evidence="6">
    <location>
        <begin position="362"/>
        <end position="386"/>
    </location>
</feature>
<evidence type="ECO:0000256" key="6">
    <source>
        <dbReference type="SAM" id="Phobius"/>
    </source>
</evidence>
<keyword evidence="3 6" id="KW-0812">Transmembrane</keyword>
<evidence type="ECO:0000256" key="1">
    <source>
        <dbReference type="ARBA" id="ARBA00004141"/>
    </source>
</evidence>
<dbReference type="PANTHER" id="PTHR19432">
    <property type="entry name" value="SUGAR TRANSPORTER"/>
    <property type="match status" value="1"/>
</dbReference>
<evidence type="ECO:0000256" key="4">
    <source>
        <dbReference type="ARBA" id="ARBA00022989"/>
    </source>
</evidence>
<feature type="transmembrane region" description="Helical" evidence="6">
    <location>
        <begin position="209"/>
        <end position="229"/>
    </location>
</feature>
<keyword evidence="5 6" id="KW-0472">Membrane</keyword>
<organism evidence="7 8">
    <name type="scientific">Tritrichomonas musculus</name>
    <dbReference type="NCBI Taxonomy" id="1915356"/>
    <lineage>
        <taxon>Eukaryota</taxon>
        <taxon>Metamonada</taxon>
        <taxon>Parabasalia</taxon>
        <taxon>Tritrichomonadida</taxon>
        <taxon>Tritrichomonadidae</taxon>
        <taxon>Tritrichomonas</taxon>
    </lineage>
</organism>
<comment type="subcellular location">
    <subcellularLocation>
        <location evidence="1">Membrane</location>
        <topology evidence="1">Multi-pass membrane protein</topology>
    </subcellularLocation>
</comment>
<feature type="transmembrane region" description="Helical" evidence="6">
    <location>
        <begin position="108"/>
        <end position="131"/>
    </location>
</feature>
<feature type="transmembrane region" description="Helical" evidence="6">
    <location>
        <begin position="398"/>
        <end position="419"/>
    </location>
</feature>
<evidence type="ECO:0008006" key="9">
    <source>
        <dbReference type="Google" id="ProtNLM"/>
    </source>
</evidence>
<evidence type="ECO:0000256" key="3">
    <source>
        <dbReference type="ARBA" id="ARBA00022692"/>
    </source>
</evidence>
<keyword evidence="4 6" id="KW-1133">Transmembrane helix</keyword>
<evidence type="ECO:0000313" key="7">
    <source>
        <dbReference type="EMBL" id="KAK8890681.1"/>
    </source>
</evidence>
<dbReference type="PANTHER" id="PTHR19432:SF26">
    <property type="entry name" value="MAJOR FACILITATOR SUPERFAMILY (MFS) PROFILE DOMAIN-CONTAINING PROTEIN"/>
    <property type="match status" value="1"/>
</dbReference>
<keyword evidence="8" id="KW-1185">Reference proteome</keyword>
<accession>A0ABR2KHV1</accession>
<evidence type="ECO:0000256" key="2">
    <source>
        <dbReference type="ARBA" id="ARBA00022448"/>
    </source>
</evidence>
<protein>
    <recommendedName>
        <fullName evidence="9">Major facilitator superfamily transporter</fullName>
    </recommendedName>
</protein>
<dbReference type="Pfam" id="PF07690">
    <property type="entry name" value="MFS_1"/>
    <property type="match status" value="1"/>
</dbReference>
<reference evidence="7 8" key="1">
    <citation type="submission" date="2024-04" db="EMBL/GenBank/DDBJ databases">
        <title>Tritrichomonas musculus Genome.</title>
        <authorList>
            <person name="Alves-Ferreira E."/>
            <person name="Grigg M."/>
            <person name="Lorenzi H."/>
            <person name="Galac M."/>
        </authorList>
    </citation>
    <scope>NUCLEOTIDE SEQUENCE [LARGE SCALE GENOMIC DNA]</scope>
    <source>
        <strain evidence="7 8">EAF2021</strain>
    </source>
</reference>
<evidence type="ECO:0000256" key="5">
    <source>
        <dbReference type="ARBA" id="ARBA00023136"/>
    </source>
</evidence>
<feature type="transmembrane region" description="Helical" evidence="6">
    <location>
        <begin position="302"/>
        <end position="324"/>
    </location>
</feature>
<feature type="transmembrane region" description="Helical" evidence="6">
    <location>
        <begin position="37"/>
        <end position="56"/>
    </location>
</feature>
<dbReference type="InterPro" id="IPR036259">
    <property type="entry name" value="MFS_trans_sf"/>
</dbReference>
<dbReference type="Gene3D" id="1.20.1250.20">
    <property type="entry name" value="MFS general substrate transporter like domains"/>
    <property type="match status" value="1"/>
</dbReference>
<feature type="transmembrane region" description="Helical" evidence="6">
    <location>
        <begin position="336"/>
        <end position="356"/>
    </location>
</feature>
<dbReference type="InterPro" id="IPR011701">
    <property type="entry name" value="MFS"/>
</dbReference>
<feature type="transmembrane region" description="Helical" evidence="6">
    <location>
        <begin position="76"/>
        <end position="96"/>
    </location>
</feature>
<dbReference type="SUPFAM" id="SSF103473">
    <property type="entry name" value="MFS general substrate transporter"/>
    <property type="match status" value="1"/>
</dbReference>